<reference evidence="2" key="2">
    <citation type="submission" date="2017-06" db="EMBL/GenBank/DDBJ databases">
        <title>WGS assembly of Brachypodium distachyon.</title>
        <authorList>
            <consortium name="The International Brachypodium Initiative"/>
            <person name="Lucas S."/>
            <person name="Harmon-Smith M."/>
            <person name="Lail K."/>
            <person name="Tice H."/>
            <person name="Grimwood J."/>
            <person name="Bruce D."/>
            <person name="Barry K."/>
            <person name="Shu S."/>
            <person name="Lindquist E."/>
            <person name="Wang M."/>
            <person name="Pitluck S."/>
            <person name="Vogel J.P."/>
            <person name="Garvin D.F."/>
            <person name="Mockler T.C."/>
            <person name="Schmutz J."/>
            <person name="Rokhsar D."/>
            <person name="Bevan M.W."/>
        </authorList>
    </citation>
    <scope>NUCLEOTIDE SEQUENCE</scope>
    <source>
        <strain evidence="2">Bd21</strain>
    </source>
</reference>
<keyword evidence="1" id="KW-1133">Transmembrane helix</keyword>
<dbReference type="AlphaFoldDB" id="A0A2K2DRT6"/>
<feature type="transmembrane region" description="Helical" evidence="1">
    <location>
        <begin position="196"/>
        <end position="217"/>
    </location>
</feature>
<dbReference type="EMBL" id="CM000880">
    <property type="protein sequence ID" value="PNT76995.1"/>
    <property type="molecule type" value="Genomic_DNA"/>
</dbReference>
<accession>A0A2K2DRT6</accession>
<name>A0A2K2DRT6_BRADI</name>
<sequence length="256" mass="26329">MADSSEDEIAEEIAATTVAEVVAARIEVKLCTLVAPAGAGGARKRRIVREGEEIEDEDVVSLGQVNAAIAEGGAEGTAALENHLKASTRRTFLTCGAQVDMASRQEAAAAGAAAGVSTAIRIPSPAGASDQVLDSDDCLSAARAGAQAESKVGRGMPVAPVAPSSRYTTLLGPLVGGSLPASVTLYSLLRTSSVRVRLFLFGLFIVGVFFASSGYAVSSFLSSPCSLQYTKFATLSTFIILYTFLVIGMITLGTSK</sequence>
<evidence type="ECO:0000313" key="4">
    <source>
        <dbReference type="Proteomes" id="UP000008810"/>
    </source>
</evidence>
<reference evidence="3" key="3">
    <citation type="submission" date="2018-08" db="UniProtKB">
        <authorList>
            <consortium name="EnsemblPlants"/>
        </authorList>
    </citation>
    <scope>IDENTIFICATION</scope>
    <source>
        <strain evidence="3">cv. Bd21</strain>
    </source>
</reference>
<gene>
    <name evidence="3" type="primary">LOC104581717</name>
    <name evidence="2" type="ORF">BRADI_1g56706v3</name>
</gene>
<feature type="transmembrane region" description="Helical" evidence="1">
    <location>
        <begin position="170"/>
        <end position="189"/>
    </location>
</feature>
<proteinExistence type="predicted"/>
<feature type="transmembrane region" description="Helical" evidence="1">
    <location>
        <begin position="229"/>
        <end position="252"/>
    </location>
</feature>
<evidence type="ECO:0000256" key="1">
    <source>
        <dbReference type="SAM" id="Phobius"/>
    </source>
</evidence>
<reference evidence="2 3" key="1">
    <citation type="journal article" date="2010" name="Nature">
        <title>Genome sequencing and analysis of the model grass Brachypodium distachyon.</title>
        <authorList>
            <consortium name="International Brachypodium Initiative"/>
        </authorList>
    </citation>
    <scope>NUCLEOTIDE SEQUENCE [LARGE SCALE GENOMIC DNA]</scope>
    <source>
        <strain evidence="2">Bd21</strain>
        <strain evidence="3">cv. Bd21</strain>
    </source>
</reference>
<protein>
    <submittedName>
        <fullName evidence="2 3">Uncharacterized protein</fullName>
    </submittedName>
</protein>
<dbReference type="EnsemblPlants" id="PNT76995">
    <property type="protein sequence ID" value="PNT76995"/>
    <property type="gene ID" value="BRADI_1g56706v3"/>
</dbReference>
<dbReference type="Gramene" id="PNT76995">
    <property type="protein sequence ID" value="PNT76995"/>
    <property type="gene ID" value="BRADI_1g56706v3"/>
</dbReference>
<keyword evidence="1" id="KW-0812">Transmembrane</keyword>
<dbReference type="Proteomes" id="UP000008810">
    <property type="component" value="Chromosome 1"/>
</dbReference>
<dbReference type="ExpressionAtlas" id="A0A2K2DRT6">
    <property type="expression patterns" value="baseline"/>
</dbReference>
<evidence type="ECO:0000313" key="3">
    <source>
        <dbReference type="EnsemblPlants" id="PNT76995"/>
    </source>
</evidence>
<organism evidence="2">
    <name type="scientific">Brachypodium distachyon</name>
    <name type="common">Purple false brome</name>
    <name type="synonym">Trachynia distachya</name>
    <dbReference type="NCBI Taxonomy" id="15368"/>
    <lineage>
        <taxon>Eukaryota</taxon>
        <taxon>Viridiplantae</taxon>
        <taxon>Streptophyta</taxon>
        <taxon>Embryophyta</taxon>
        <taxon>Tracheophyta</taxon>
        <taxon>Spermatophyta</taxon>
        <taxon>Magnoliopsida</taxon>
        <taxon>Liliopsida</taxon>
        <taxon>Poales</taxon>
        <taxon>Poaceae</taxon>
        <taxon>BOP clade</taxon>
        <taxon>Pooideae</taxon>
        <taxon>Stipodae</taxon>
        <taxon>Brachypodieae</taxon>
        <taxon>Brachypodium</taxon>
    </lineage>
</organism>
<evidence type="ECO:0000313" key="2">
    <source>
        <dbReference type="EMBL" id="PNT76995.1"/>
    </source>
</evidence>
<keyword evidence="1" id="KW-0472">Membrane</keyword>
<keyword evidence="4" id="KW-1185">Reference proteome</keyword>